<protein>
    <submittedName>
        <fullName evidence="3">Uncharacterized protein</fullName>
    </submittedName>
</protein>
<feature type="signal peptide" evidence="2">
    <location>
        <begin position="1"/>
        <end position="38"/>
    </location>
</feature>
<feature type="compositionally biased region" description="Basic and acidic residues" evidence="1">
    <location>
        <begin position="205"/>
        <end position="214"/>
    </location>
</feature>
<gene>
    <name evidence="3" type="ORF">TSPGSL018_17346</name>
</gene>
<feature type="chain" id="PRO_5001605303" evidence="2">
    <location>
        <begin position="39"/>
        <end position="223"/>
    </location>
</feature>
<dbReference type="EMBL" id="GBEZ01021929">
    <property type="protein sequence ID" value="JAC64863.1"/>
    <property type="molecule type" value="Transcribed_RNA"/>
</dbReference>
<dbReference type="AlphaFoldDB" id="A0A061QYR2"/>
<feature type="compositionally biased region" description="Basic and acidic residues" evidence="1">
    <location>
        <begin position="170"/>
        <end position="179"/>
    </location>
</feature>
<feature type="non-terminal residue" evidence="3">
    <location>
        <position position="1"/>
    </location>
</feature>
<evidence type="ECO:0000256" key="1">
    <source>
        <dbReference type="SAM" id="MobiDB-lite"/>
    </source>
</evidence>
<evidence type="ECO:0000256" key="2">
    <source>
        <dbReference type="SAM" id="SignalP"/>
    </source>
</evidence>
<feature type="region of interest" description="Disordered" evidence="1">
    <location>
        <begin position="125"/>
        <end position="223"/>
    </location>
</feature>
<feature type="compositionally biased region" description="Basic residues" evidence="1">
    <location>
        <begin position="180"/>
        <end position="190"/>
    </location>
</feature>
<keyword evidence="2" id="KW-0732">Signal</keyword>
<feature type="compositionally biased region" description="Basic and acidic residues" evidence="1">
    <location>
        <begin position="125"/>
        <end position="161"/>
    </location>
</feature>
<evidence type="ECO:0000313" key="3">
    <source>
        <dbReference type="EMBL" id="JAC64863.1"/>
    </source>
</evidence>
<dbReference type="PANTHER" id="PTHR36021">
    <property type="entry name" value="COREPRESSOR"/>
    <property type="match status" value="1"/>
</dbReference>
<name>A0A061QYR2_9CHLO</name>
<proteinExistence type="predicted"/>
<dbReference type="PANTHER" id="PTHR36021:SF1">
    <property type="entry name" value="COREPRESSOR"/>
    <property type="match status" value="1"/>
</dbReference>
<feature type="region of interest" description="Disordered" evidence="1">
    <location>
        <begin position="43"/>
        <end position="64"/>
    </location>
</feature>
<accession>A0A061QYR2</accession>
<organism evidence="3">
    <name type="scientific">Tetraselmis sp. GSL018</name>
    <dbReference type="NCBI Taxonomy" id="582737"/>
    <lineage>
        <taxon>Eukaryota</taxon>
        <taxon>Viridiplantae</taxon>
        <taxon>Chlorophyta</taxon>
        <taxon>core chlorophytes</taxon>
        <taxon>Chlorodendrophyceae</taxon>
        <taxon>Chlorodendrales</taxon>
        <taxon>Chlorodendraceae</taxon>
        <taxon>Tetraselmis</taxon>
    </lineage>
</organism>
<sequence length="223" mass="26100">KILCIRNLSTLFFRIKFPQVVNFLLLLDLCLFSSLQMGKNQQHKAMQQMRHSSGGGGDSGQNQEVADGRVDASFHTPEWHAARIASLTSERMTWEEWKIKKKEEDKRRAAMEDEEEAMMREYRKQLDADREAKLSRGLNHRDLRERSSDSKKRKRKEESKDKKKHRSRKERRESKESSKKKSKKKRHKKSHNSDSSSSSGEDSDSSEKEKDDAPLRLSNFFSN</sequence>
<reference evidence="3" key="1">
    <citation type="submission" date="2014-05" db="EMBL/GenBank/DDBJ databases">
        <title>The transcriptome of the halophilic microalga Tetraselmis sp. GSL018 isolated from the Great Salt Lake, Utah.</title>
        <authorList>
            <person name="Jinkerson R.E."/>
            <person name="D'Adamo S."/>
            <person name="Posewitz M.C."/>
        </authorList>
    </citation>
    <scope>NUCLEOTIDE SEQUENCE</scope>
    <source>
        <strain evidence="3">GSL018</strain>
    </source>
</reference>